<dbReference type="eggNOG" id="arCOG01731">
    <property type="taxonomic scope" value="Archaea"/>
</dbReference>
<dbReference type="GO" id="GO:0015297">
    <property type="term" value="F:antiporter activity"/>
    <property type="evidence" value="ECO:0007669"/>
    <property type="project" value="UniProtKB-KW"/>
</dbReference>
<dbReference type="InterPro" id="IPR002528">
    <property type="entry name" value="MATE_fam"/>
</dbReference>
<dbReference type="CDD" id="cd13137">
    <property type="entry name" value="MATE_NorM_like"/>
    <property type="match status" value="1"/>
</dbReference>
<evidence type="ECO:0000256" key="5">
    <source>
        <dbReference type="ARBA" id="ARBA00022692"/>
    </source>
</evidence>
<feature type="transmembrane region" description="Helical" evidence="10">
    <location>
        <begin position="442"/>
        <end position="463"/>
    </location>
</feature>
<dbReference type="PATRIC" id="fig|547559.17.peg.3952"/>
<evidence type="ECO:0000256" key="4">
    <source>
        <dbReference type="ARBA" id="ARBA00022475"/>
    </source>
</evidence>
<evidence type="ECO:0000256" key="2">
    <source>
        <dbReference type="ARBA" id="ARBA00022448"/>
    </source>
</evidence>
<keyword evidence="2" id="KW-0813">Transport</keyword>
<keyword evidence="3" id="KW-0050">Antiport</keyword>
<keyword evidence="6 10" id="KW-1133">Transmembrane helix</keyword>
<evidence type="ECO:0000256" key="3">
    <source>
        <dbReference type="ARBA" id="ARBA00022449"/>
    </source>
</evidence>
<evidence type="ECO:0000256" key="9">
    <source>
        <dbReference type="ARBA" id="ARBA00031636"/>
    </source>
</evidence>
<dbReference type="Pfam" id="PF01554">
    <property type="entry name" value="MatE"/>
    <property type="match status" value="2"/>
</dbReference>
<feature type="transmembrane region" description="Helical" evidence="10">
    <location>
        <begin position="346"/>
        <end position="367"/>
    </location>
</feature>
<evidence type="ECO:0000256" key="8">
    <source>
        <dbReference type="ARBA" id="ARBA00023136"/>
    </source>
</evidence>
<dbReference type="AlphaFoldDB" id="D3STQ7"/>
<feature type="transmembrane region" description="Helical" evidence="10">
    <location>
        <begin position="181"/>
        <end position="202"/>
    </location>
</feature>
<dbReference type="Proteomes" id="UP000011543">
    <property type="component" value="Unassembled WGS sequence"/>
</dbReference>
<dbReference type="PANTHER" id="PTHR43298">
    <property type="entry name" value="MULTIDRUG RESISTANCE PROTEIN NORM-RELATED"/>
    <property type="match status" value="1"/>
</dbReference>
<evidence type="ECO:0000313" key="12">
    <source>
        <dbReference type="EMBL" id="ELY23447.1"/>
    </source>
</evidence>
<keyword evidence="13" id="KW-1185">Reference proteome</keyword>
<reference evidence="11 13" key="2">
    <citation type="journal article" date="2012" name="BMC Genomics">
        <title>A comparative genomics perspective on the genetic content of the alkaliphilic haloarchaeon Natrialba magadii ATCC 43099T.</title>
        <authorList>
            <person name="Siddaramappa S."/>
            <person name="Challacombe J.F."/>
            <person name="Decastro R.E."/>
            <person name="Pfeiffer F."/>
            <person name="Sastre D.E."/>
            <person name="Gimenez M.I."/>
            <person name="Paggi R.A."/>
            <person name="Detter J.C."/>
            <person name="Davenport K.W."/>
            <person name="Goodwin L.A."/>
            <person name="Kyrpides N."/>
            <person name="Tapia R."/>
            <person name="Pitluck S."/>
            <person name="Lucas S."/>
            <person name="Woyke T."/>
            <person name="Maupin-Furlow J.A."/>
        </authorList>
    </citation>
    <scope>NUCLEOTIDE SEQUENCE [LARGE SCALE GENOMIC DNA]</scope>
    <source>
        <strain evidence="11">ATCC 43099</strain>
        <strain evidence="13">ATCC 43099 / DSM 3394 / CCM 3739 / CIP 104546 / IAM 13178 / JCM 8861 / NBRC 102185 / NCIMB 2190 / MS3</strain>
    </source>
</reference>
<dbReference type="RefSeq" id="WP_004217311.1">
    <property type="nucleotide sequence ID" value="NC_013922.1"/>
</dbReference>
<evidence type="ECO:0000256" key="6">
    <source>
        <dbReference type="ARBA" id="ARBA00022989"/>
    </source>
</evidence>
<evidence type="ECO:0000313" key="11">
    <source>
        <dbReference type="EMBL" id="ADD05074.1"/>
    </source>
</evidence>
<evidence type="ECO:0000313" key="13">
    <source>
        <dbReference type="Proteomes" id="UP000001879"/>
    </source>
</evidence>
<dbReference type="Proteomes" id="UP000001879">
    <property type="component" value="Chromosome"/>
</dbReference>
<sequence length="478" mass="49336">MAGRYAGVVAFVASVLERLGIISAERFRPTMDLAWPRIVTGFAIMSKQTADLAMVGLAVGVTGTAGMAYALAYWELVTMLGLGLASGTVSLVSQNYGGEATERASLVVTQSVLLAVVFALPLIAVFLLAAAPLIGLLGSNPEAIEHGSTYLVFVAPAVLFELCNLIASRTYTGVGDTFTEMVARAGGAVLNILLSGLLIFGFDLGVAGAAIGTSLSTGFVTVVLAWGMTGRSYGRLGMEPSPVPISLRGPWFDLSVVRELIEISTPEIGRRLAGGVVVFPLLWIAGSFGPVIVTALEVGRRVRSLINSVNWGLSLAASSLVGQHLGAGDEDEAGAYGASIIRLSTVLYVAIAVLVIAFAEPIASVFVEDAGAIEAAAVFVAVGAVSAIGFGIDGAAAGALLGAGDTRLPFVASLVGRYVFALPVALLGIATPFGVATPLGVVALYLALLLETFVPGGINYALFRRGRWKAVSRRYRPS</sequence>
<dbReference type="GO" id="GO:0006811">
    <property type="term" value="P:monoatomic ion transport"/>
    <property type="evidence" value="ECO:0007669"/>
    <property type="project" value="UniProtKB-KW"/>
</dbReference>
<dbReference type="EMBL" id="AOHS01000061">
    <property type="protein sequence ID" value="ELY23447.1"/>
    <property type="molecule type" value="Genomic_DNA"/>
</dbReference>
<evidence type="ECO:0000313" key="14">
    <source>
        <dbReference type="Proteomes" id="UP000011543"/>
    </source>
</evidence>
<feature type="transmembrane region" description="Helical" evidence="10">
    <location>
        <begin position="379"/>
        <end position="403"/>
    </location>
</feature>
<dbReference type="GO" id="GO:0005886">
    <property type="term" value="C:plasma membrane"/>
    <property type="evidence" value="ECO:0007669"/>
    <property type="project" value="UniProtKB-SubCell"/>
</dbReference>
<feature type="transmembrane region" description="Helical" evidence="10">
    <location>
        <begin position="112"/>
        <end position="138"/>
    </location>
</feature>
<feature type="transmembrane region" description="Helical" evidence="10">
    <location>
        <begin position="209"/>
        <end position="228"/>
    </location>
</feature>
<comment type="subcellular location">
    <subcellularLocation>
        <location evidence="1">Cell membrane</location>
        <topology evidence="1">Multi-pass membrane protein</topology>
    </subcellularLocation>
</comment>
<dbReference type="InterPro" id="IPR050222">
    <property type="entry name" value="MATE_MdtK"/>
</dbReference>
<keyword evidence="4" id="KW-1003">Cell membrane</keyword>
<dbReference type="PANTHER" id="PTHR43298:SF2">
    <property type="entry name" value="FMN_FAD EXPORTER YEEO-RELATED"/>
    <property type="match status" value="1"/>
</dbReference>
<evidence type="ECO:0000256" key="10">
    <source>
        <dbReference type="SAM" id="Phobius"/>
    </source>
</evidence>
<gene>
    <name evidence="11" type="ordered locus">Nmag_1498</name>
    <name evidence="12" type="ORF">C500_20014</name>
</gene>
<reference evidence="12 14" key="3">
    <citation type="journal article" date="2014" name="PLoS Genet.">
        <title>Phylogenetically driven sequencing of extremely halophilic archaea reveals strategies for static and dynamic osmo-response.</title>
        <authorList>
            <person name="Becker E.A."/>
            <person name="Seitzer P.M."/>
            <person name="Tritt A."/>
            <person name="Larsen D."/>
            <person name="Krusor M."/>
            <person name="Yao A.I."/>
            <person name="Wu D."/>
            <person name="Madern D."/>
            <person name="Eisen J.A."/>
            <person name="Darling A.E."/>
            <person name="Facciotti M.T."/>
        </authorList>
    </citation>
    <scope>NUCLEOTIDE SEQUENCE [LARGE SCALE GENOMIC DNA]</scope>
    <source>
        <strain evidence="14">ATCC 43099 / DSM 3394 / CCM 3739 / CIP 104546 / IAM 13178 / JCM 8861 / NBRC 102185 / NCIMB 2190 / MS3</strain>
        <strain evidence="12">MS-3</strain>
    </source>
</reference>
<evidence type="ECO:0000256" key="1">
    <source>
        <dbReference type="ARBA" id="ARBA00004651"/>
    </source>
</evidence>
<dbReference type="PIRSF" id="PIRSF006603">
    <property type="entry name" value="DinF"/>
    <property type="match status" value="1"/>
</dbReference>
<dbReference type="GeneID" id="8824332"/>
<feature type="transmembrane region" description="Helical" evidence="10">
    <location>
        <begin position="150"/>
        <end position="169"/>
    </location>
</feature>
<keyword evidence="5 10" id="KW-0812">Transmembrane</keyword>
<dbReference type="HOGENOM" id="CLU_012893_5_3_2"/>
<organism evidence="11 13">
    <name type="scientific">Natrialba magadii (strain ATCC 43099 / DSM 3394 / CCM 3739 / CIP 104546 / IAM 13178 / JCM 8861 / NBRC 102185 / NCIMB 2190 / MS3)</name>
    <name type="common">Natronobacterium magadii</name>
    <dbReference type="NCBI Taxonomy" id="547559"/>
    <lineage>
        <taxon>Archaea</taxon>
        <taxon>Methanobacteriati</taxon>
        <taxon>Methanobacteriota</taxon>
        <taxon>Stenosarchaea group</taxon>
        <taxon>Halobacteria</taxon>
        <taxon>Halobacteriales</taxon>
        <taxon>Natrialbaceae</taxon>
        <taxon>Natrialba</taxon>
    </lineage>
</organism>
<dbReference type="EMBL" id="CP001932">
    <property type="protein sequence ID" value="ADD05074.1"/>
    <property type="molecule type" value="Genomic_DNA"/>
</dbReference>
<dbReference type="InterPro" id="IPR048279">
    <property type="entry name" value="MdtK-like"/>
</dbReference>
<dbReference type="GO" id="GO:0042910">
    <property type="term" value="F:xenobiotic transmembrane transporter activity"/>
    <property type="evidence" value="ECO:0007669"/>
    <property type="project" value="InterPro"/>
</dbReference>
<dbReference type="OrthoDB" id="213143at2157"/>
<feature type="transmembrane region" description="Helical" evidence="10">
    <location>
        <begin position="272"/>
        <end position="296"/>
    </location>
</feature>
<dbReference type="NCBIfam" id="TIGR00797">
    <property type="entry name" value="matE"/>
    <property type="match status" value="1"/>
</dbReference>
<keyword evidence="8 10" id="KW-0472">Membrane</keyword>
<feature type="transmembrane region" description="Helical" evidence="10">
    <location>
        <begin position="415"/>
        <end position="436"/>
    </location>
</feature>
<reference evidence="13" key="1">
    <citation type="submission" date="2010-02" db="EMBL/GenBank/DDBJ databases">
        <title>Complete sequence of chromosome of Natrialba magadii ATCC 43099.</title>
        <authorList>
            <consortium name="US DOE Joint Genome Institute"/>
            <person name="Lucas S."/>
            <person name="Copeland A."/>
            <person name="Lapidus A."/>
            <person name="Cheng J.-F."/>
            <person name="Bruce D."/>
            <person name="Goodwin L."/>
            <person name="Pitluck S."/>
            <person name="Davenport K."/>
            <person name="Saunders E."/>
            <person name="Detter J.C."/>
            <person name="Han C."/>
            <person name="Tapia R."/>
            <person name="Land M."/>
            <person name="Hauser L."/>
            <person name="Kyrpides N."/>
            <person name="Mikhailova N."/>
            <person name="De Castro R.E."/>
            <person name="Maupin-Furlow J.A."/>
            <person name="Woyke T."/>
        </authorList>
    </citation>
    <scope>NUCLEOTIDE SEQUENCE [LARGE SCALE GENOMIC DNA]</scope>
    <source>
        <strain evidence="13">ATCC 43099 / DSM 3394 / CCM 3739 / CIP 104546 / IAM 13178 / JCM 8861 / NBRC 102185 / NCIMB 2190 / MS3</strain>
    </source>
</reference>
<name>D3STQ7_NATMM</name>
<protein>
    <recommendedName>
        <fullName evidence="9">Multidrug-efflux transporter</fullName>
    </recommendedName>
</protein>
<dbReference type="STRING" id="547559.Nmag_1498"/>
<dbReference type="PaxDb" id="547559-Nmag_1498"/>
<dbReference type="KEGG" id="nmg:Nmag_1498"/>
<reference evidence="11" key="4">
    <citation type="submission" date="2016-09" db="EMBL/GenBank/DDBJ databases">
        <authorList>
            <person name="Pfeiffer F."/>
        </authorList>
    </citation>
    <scope>NUCLEOTIDE SEQUENCE</scope>
    <source>
        <strain evidence="11">ATCC 43099</strain>
    </source>
</reference>
<keyword evidence="7" id="KW-0406">Ion transport</keyword>
<proteinExistence type="predicted"/>
<accession>D3STQ7</accession>
<evidence type="ECO:0000256" key="7">
    <source>
        <dbReference type="ARBA" id="ARBA00023065"/>
    </source>
</evidence>